<dbReference type="EMBL" id="QPFP01000036">
    <property type="protein sequence ID" value="TEB27912.1"/>
    <property type="molecule type" value="Genomic_DNA"/>
</dbReference>
<sequence>MTAQDAKTLPNVVVVGGGPAGLAIVRRLNAKLDLLKYNLVLVTATPYYTHLPACIRLVVQPTSDLDASVNSVLAPYDGLVPRRCRVVVGRVVKVEEEEDMHEEVANENGNGVEGEKICGAWGGRKGVLVLDGTDERVKYDALVLTTGSKWEGPLAFPGSRDEVKVWVEEWREKFEKAEDVVIVGGGATGLEFAGEIRDLSQTKRITVVHDQPLLLSDAYPNGFRKAVARNVRRRDATVALDDSISSDEISEGGTIRTGKGRLLVADLVIPCRGPRPNTDFLSALGEDALSATGHVRVKPTLQMKYHPRIFAAGDVIDWDEQKQAIKYVAHAKVVVDNVISVLKDRQPNALYKGCYEAIVIANGKSGGSTYYSFWGPHVQLGNLPSSIAKARALKGPSRNRRLGFLERQASRTGAR</sequence>
<keyword evidence="7" id="KW-1185">Reference proteome</keyword>
<comment type="similarity">
    <text evidence="1">Belongs to the FAD-dependent oxidoreductase family.</text>
</comment>
<keyword evidence="2" id="KW-0285">Flavoprotein</keyword>
<dbReference type="GO" id="GO:0004174">
    <property type="term" value="F:electron-transferring-flavoprotein dehydrogenase activity"/>
    <property type="evidence" value="ECO:0007669"/>
    <property type="project" value="TreeGrafter"/>
</dbReference>
<keyword evidence="3" id="KW-0274">FAD</keyword>
<dbReference type="SUPFAM" id="SSF51905">
    <property type="entry name" value="FAD/NAD(P)-binding domain"/>
    <property type="match status" value="1"/>
</dbReference>
<dbReference type="GO" id="GO:0050660">
    <property type="term" value="F:flavin adenine dinucleotide binding"/>
    <property type="evidence" value="ECO:0007669"/>
    <property type="project" value="TreeGrafter"/>
</dbReference>
<dbReference type="STRING" id="71717.A0A4Y7T2R5"/>
<dbReference type="PANTHER" id="PTHR43735">
    <property type="entry name" value="APOPTOSIS-INDUCING FACTOR 1"/>
    <property type="match status" value="1"/>
</dbReference>
<name>A0A4Y7T2R5_COPMI</name>
<evidence type="ECO:0000259" key="5">
    <source>
        <dbReference type="Pfam" id="PF07992"/>
    </source>
</evidence>
<evidence type="ECO:0000313" key="6">
    <source>
        <dbReference type="EMBL" id="TEB27912.1"/>
    </source>
</evidence>
<evidence type="ECO:0000256" key="4">
    <source>
        <dbReference type="ARBA" id="ARBA00023002"/>
    </source>
</evidence>
<dbReference type="PRINTS" id="PR00411">
    <property type="entry name" value="PNDRDTASEI"/>
</dbReference>
<accession>A0A4Y7T2R5</accession>
<dbReference type="InterPro" id="IPR023753">
    <property type="entry name" value="FAD/NAD-binding_dom"/>
</dbReference>
<protein>
    <submittedName>
        <fullName evidence="6">FAD/NAD(P)-binding domain-containing protein</fullName>
    </submittedName>
</protein>
<dbReference type="PANTHER" id="PTHR43735:SF3">
    <property type="entry name" value="FERROPTOSIS SUPPRESSOR PROTEIN 1"/>
    <property type="match status" value="1"/>
</dbReference>
<evidence type="ECO:0000256" key="1">
    <source>
        <dbReference type="ARBA" id="ARBA00006442"/>
    </source>
</evidence>
<proteinExistence type="inferred from homology"/>
<dbReference type="Pfam" id="PF07992">
    <property type="entry name" value="Pyr_redox_2"/>
    <property type="match status" value="1"/>
</dbReference>
<dbReference type="AlphaFoldDB" id="A0A4Y7T2R5"/>
<dbReference type="Proteomes" id="UP000298030">
    <property type="component" value="Unassembled WGS sequence"/>
</dbReference>
<dbReference type="InterPro" id="IPR036188">
    <property type="entry name" value="FAD/NAD-bd_sf"/>
</dbReference>
<dbReference type="Gene3D" id="3.50.50.100">
    <property type="match status" value="1"/>
</dbReference>
<evidence type="ECO:0000256" key="3">
    <source>
        <dbReference type="ARBA" id="ARBA00022827"/>
    </source>
</evidence>
<dbReference type="OrthoDB" id="202203at2759"/>
<evidence type="ECO:0000256" key="2">
    <source>
        <dbReference type="ARBA" id="ARBA00022630"/>
    </source>
</evidence>
<gene>
    <name evidence="6" type="ORF">FA13DRAFT_1755946</name>
</gene>
<reference evidence="6 7" key="1">
    <citation type="journal article" date="2019" name="Nat. Ecol. Evol.">
        <title>Megaphylogeny resolves global patterns of mushroom evolution.</title>
        <authorList>
            <person name="Varga T."/>
            <person name="Krizsan K."/>
            <person name="Foldi C."/>
            <person name="Dima B."/>
            <person name="Sanchez-Garcia M."/>
            <person name="Sanchez-Ramirez S."/>
            <person name="Szollosi G.J."/>
            <person name="Szarkandi J.G."/>
            <person name="Papp V."/>
            <person name="Albert L."/>
            <person name="Andreopoulos W."/>
            <person name="Angelini C."/>
            <person name="Antonin V."/>
            <person name="Barry K.W."/>
            <person name="Bougher N.L."/>
            <person name="Buchanan P."/>
            <person name="Buyck B."/>
            <person name="Bense V."/>
            <person name="Catcheside P."/>
            <person name="Chovatia M."/>
            <person name="Cooper J."/>
            <person name="Damon W."/>
            <person name="Desjardin D."/>
            <person name="Finy P."/>
            <person name="Geml J."/>
            <person name="Haridas S."/>
            <person name="Hughes K."/>
            <person name="Justo A."/>
            <person name="Karasinski D."/>
            <person name="Kautmanova I."/>
            <person name="Kiss B."/>
            <person name="Kocsube S."/>
            <person name="Kotiranta H."/>
            <person name="LaButti K.M."/>
            <person name="Lechner B.E."/>
            <person name="Liimatainen K."/>
            <person name="Lipzen A."/>
            <person name="Lukacs Z."/>
            <person name="Mihaltcheva S."/>
            <person name="Morgado L.N."/>
            <person name="Niskanen T."/>
            <person name="Noordeloos M.E."/>
            <person name="Ohm R.A."/>
            <person name="Ortiz-Santana B."/>
            <person name="Ovrebo C."/>
            <person name="Racz N."/>
            <person name="Riley R."/>
            <person name="Savchenko A."/>
            <person name="Shiryaev A."/>
            <person name="Soop K."/>
            <person name="Spirin V."/>
            <person name="Szebenyi C."/>
            <person name="Tomsovsky M."/>
            <person name="Tulloss R.E."/>
            <person name="Uehling J."/>
            <person name="Grigoriev I.V."/>
            <person name="Vagvolgyi C."/>
            <person name="Papp T."/>
            <person name="Martin F.M."/>
            <person name="Miettinen O."/>
            <person name="Hibbett D.S."/>
            <person name="Nagy L.G."/>
        </authorList>
    </citation>
    <scope>NUCLEOTIDE SEQUENCE [LARGE SCALE GENOMIC DNA]</scope>
    <source>
        <strain evidence="6 7">FP101781</strain>
    </source>
</reference>
<feature type="domain" description="FAD/NAD(P)-binding" evidence="5">
    <location>
        <begin position="11"/>
        <end position="327"/>
    </location>
</feature>
<organism evidence="6 7">
    <name type="scientific">Coprinellus micaceus</name>
    <name type="common">Glistening ink-cap mushroom</name>
    <name type="synonym">Coprinus micaceus</name>
    <dbReference type="NCBI Taxonomy" id="71717"/>
    <lineage>
        <taxon>Eukaryota</taxon>
        <taxon>Fungi</taxon>
        <taxon>Dikarya</taxon>
        <taxon>Basidiomycota</taxon>
        <taxon>Agaricomycotina</taxon>
        <taxon>Agaricomycetes</taxon>
        <taxon>Agaricomycetidae</taxon>
        <taxon>Agaricales</taxon>
        <taxon>Agaricineae</taxon>
        <taxon>Psathyrellaceae</taxon>
        <taxon>Coprinellus</taxon>
    </lineage>
</organism>
<dbReference type="PRINTS" id="PR00368">
    <property type="entry name" value="FADPNR"/>
</dbReference>
<keyword evidence="4" id="KW-0560">Oxidoreductase</keyword>
<comment type="caution">
    <text evidence="6">The sequence shown here is derived from an EMBL/GenBank/DDBJ whole genome shotgun (WGS) entry which is preliminary data.</text>
</comment>
<evidence type="ECO:0000313" key="7">
    <source>
        <dbReference type="Proteomes" id="UP000298030"/>
    </source>
</evidence>
<dbReference type="GO" id="GO:0005737">
    <property type="term" value="C:cytoplasm"/>
    <property type="evidence" value="ECO:0007669"/>
    <property type="project" value="TreeGrafter"/>
</dbReference>